<keyword evidence="2" id="KW-1133">Transmembrane helix</keyword>
<feature type="transmembrane region" description="Helical" evidence="2">
    <location>
        <begin position="322"/>
        <end position="345"/>
    </location>
</feature>
<keyword evidence="4" id="KW-1185">Reference proteome</keyword>
<feature type="compositionally biased region" description="Basic and acidic residues" evidence="1">
    <location>
        <begin position="186"/>
        <end position="195"/>
    </location>
</feature>
<dbReference type="HOGENOM" id="CLU_356037_0_0_1"/>
<evidence type="ECO:0000313" key="4">
    <source>
        <dbReference type="Proteomes" id="UP000006753"/>
    </source>
</evidence>
<feature type="region of interest" description="Disordered" evidence="1">
    <location>
        <begin position="627"/>
        <end position="727"/>
    </location>
</feature>
<name>K1X118_MARBU</name>
<gene>
    <name evidence="3" type="ORF">MBM_02894</name>
</gene>
<keyword evidence="2" id="KW-0472">Membrane</keyword>
<feature type="compositionally biased region" description="Basic and acidic residues" evidence="1">
    <location>
        <begin position="672"/>
        <end position="686"/>
    </location>
</feature>
<dbReference type="EMBL" id="JH921432">
    <property type="protein sequence ID" value="EKD18652.1"/>
    <property type="molecule type" value="Genomic_DNA"/>
</dbReference>
<protein>
    <submittedName>
        <fullName evidence="3">Uncharacterized protein</fullName>
    </submittedName>
</protein>
<organism evidence="3 4">
    <name type="scientific">Marssonina brunnea f. sp. multigermtubi (strain MB_m1)</name>
    <name type="common">Marssonina leaf spot fungus</name>
    <dbReference type="NCBI Taxonomy" id="1072389"/>
    <lineage>
        <taxon>Eukaryota</taxon>
        <taxon>Fungi</taxon>
        <taxon>Dikarya</taxon>
        <taxon>Ascomycota</taxon>
        <taxon>Pezizomycotina</taxon>
        <taxon>Leotiomycetes</taxon>
        <taxon>Helotiales</taxon>
        <taxon>Drepanopezizaceae</taxon>
        <taxon>Drepanopeziza</taxon>
    </lineage>
</organism>
<dbReference type="Proteomes" id="UP000006753">
    <property type="component" value="Unassembled WGS sequence"/>
</dbReference>
<accession>K1X118</accession>
<evidence type="ECO:0000256" key="1">
    <source>
        <dbReference type="SAM" id="MobiDB-lite"/>
    </source>
</evidence>
<evidence type="ECO:0000256" key="2">
    <source>
        <dbReference type="SAM" id="Phobius"/>
    </source>
</evidence>
<keyword evidence="2" id="KW-0812">Transmembrane</keyword>
<dbReference type="AlphaFoldDB" id="K1X118"/>
<dbReference type="KEGG" id="mbe:MBM_02894"/>
<feature type="compositionally biased region" description="Basic and acidic residues" evidence="1">
    <location>
        <begin position="702"/>
        <end position="727"/>
    </location>
</feature>
<sequence length="788" mass="88772">MAASKPIARPNRGGDRSVCYLFLEGHATAQACACRRPMCMYAGRAEWQALQMVLGSEVQRLLIFEFGQFFSKVLRLSCLVLCHLGEKRDLRKSQTTRLRPGLLWISDICVVSVDEFSMIAHRDERQKQRGVATRHTSSGPGGPWECIHDPGTDIAHRLTPASKSKAEQAPLPNEPSDIPTDLPVSRSDDVAEHQPDLPPNALSTAAEHGREQAGATRFVIGHADDNSPQPRRPARDPQLDETSWNGGEGRRSRPPFRKLHLNFLSLLYLRTLRDIGNGGVSELSVTHARAVRSVQRRRRRRRRQRRDETRRPEYLWHREQEVIVIAMVVVVVVVVVVVAAARFHAHPDAEGPKPCTRLLDLPFNVRLKIEEAIITTEYSSLDSRIRDTEYVHCTTVQAEVLQPAGRFSDLLLESPSTPSKILFPLVKTPVSSAQGVTITPVTLYYCIVVESQGRERTQTRTRSRDPAFLYCLRPCHWSIPENRRGPMTIAITMTMTIHNHDHDQRSQDSGGKKVCVPIPRDKGIVVGSLSPTSQEYKKKNTKRKQKKVKNEETIRNDNSVCRHHPIRSDMCMQKLLAKARSVVGLLNSVFPPSLRHHLQRAQQTPFALLLIPLTLHLTAEATNVRSKYCTKKDPSDRCPAAGPLPLTNSQPQPGTALALRDPESGSMPNPTKADRRAGVDADRPGDGRSVGTGVLQPGSRNYQDRDRDRDCDRERERDRDRDRDPDRDRHLDLQFMISPWDSFAMSSIASHRFSSHISSHCVTFQHKQPSRVVTLADLCPSERREKVP</sequence>
<proteinExistence type="predicted"/>
<evidence type="ECO:0000313" key="3">
    <source>
        <dbReference type="EMBL" id="EKD18652.1"/>
    </source>
</evidence>
<reference evidence="3 4" key="1">
    <citation type="journal article" date="2012" name="BMC Genomics">
        <title>Sequencing the genome of Marssonina brunnea reveals fungus-poplar co-evolution.</title>
        <authorList>
            <person name="Zhu S."/>
            <person name="Cao Y.-Z."/>
            <person name="Jiang C."/>
            <person name="Tan B.-Y."/>
            <person name="Wang Z."/>
            <person name="Feng S."/>
            <person name="Zhang L."/>
            <person name="Su X.-H."/>
            <person name="Brejova B."/>
            <person name="Vinar T."/>
            <person name="Xu M."/>
            <person name="Wang M.-X."/>
            <person name="Zhang S.-G."/>
            <person name="Huang M.-R."/>
            <person name="Wu R."/>
            <person name="Zhou Y."/>
        </authorList>
    </citation>
    <scope>NUCLEOTIDE SEQUENCE [LARGE SCALE GENOMIC DNA]</scope>
    <source>
        <strain evidence="3 4">MB_m1</strain>
    </source>
</reference>
<feature type="region of interest" description="Disordered" evidence="1">
    <location>
        <begin position="124"/>
        <end position="252"/>
    </location>
</feature>
<dbReference type="OrthoDB" id="10686738at2759"/>
<feature type="compositionally biased region" description="Basic and acidic residues" evidence="1">
    <location>
        <begin position="146"/>
        <end position="156"/>
    </location>
</feature>
<dbReference type="InParanoid" id="K1X118"/>